<accession>A0A448WPB9</accession>
<dbReference type="AlphaFoldDB" id="A0A448WPB9"/>
<evidence type="ECO:0000313" key="3">
    <source>
        <dbReference type="Proteomes" id="UP000784294"/>
    </source>
</evidence>
<dbReference type="Proteomes" id="UP000784294">
    <property type="component" value="Unassembled WGS sequence"/>
</dbReference>
<feature type="region of interest" description="Disordered" evidence="1">
    <location>
        <begin position="1"/>
        <end position="27"/>
    </location>
</feature>
<gene>
    <name evidence="2" type="ORF">PXEA_LOCUS10212</name>
</gene>
<sequence length="175" mass="19153">MDSSYRSHAPPSRLAAPGLGRNRDSPLACTHPARLATFPTDSEPVEKIHFFIVPNFPNVLSSALPPRPPAQLRYPRNPVAPRSESRGSQSLNSRHGQVCQGSLIALASSGREDPRSVGLTCADRLSHVFRSCSPPAASRRPREAQFPRQTVHIVCVRRLGENAHHPIRHPKACLA</sequence>
<comment type="caution">
    <text evidence="2">The sequence shown here is derived from an EMBL/GenBank/DDBJ whole genome shotgun (WGS) entry which is preliminary data.</text>
</comment>
<reference evidence="2" key="1">
    <citation type="submission" date="2018-11" db="EMBL/GenBank/DDBJ databases">
        <authorList>
            <consortium name="Pathogen Informatics"/>
        </authorList>
    </citation>
    <scope>NUCLEOTIDE SEQUENCE</scope>
</reference>
<keyword evidence="3" id="KW-1185">Reference proteome</keyword>
<dbReference type="EMBL" id="CAAALY010029814">
    <property type="protein sequence ID" value="VEL16772.1"/>
    <property type="molecule type" value="Genomic_DNA"/>
</dbReference>
<organism evidence="2 3">
    <name type="scientific">Protopolystoma xenopodis</name>
    <dbReference type="NCBI Taxonomy" id="117903"/>
    <lineage>
        <taxon>Eukaryota</taxon>
        <taxon>Metazoa</taxon>
        <taxon>Spiralia</taxon>
        <taxon>Lophotrochozoa</taxon>
        <taxon>Platyhelminthes</taxon>
        <taxon>Monogenea</taxon>
        <taxon>Polyopisthocotylea</taxon>
        <taxon>Polystomatidea</taxon>
        <taxon>Polystomatidae</taxon>
        <taxon>Protopolystoma</taxon>
    </lineage>
</organism>
<feature type="region of interest" description="Disordered" evidence="1">
    <location>
        <begin position="67"/>
        <end position="95"/>
    </location>
</feature>
<evidence type="ECO:0000256" key="1">
    <source>
        <dbReference type="SAM" id="MobiDB-lite"/>
    </source>
</evidence>
<proteinExistence type="predicted"/>
<evidence type="ECO:0000313" key="2">
    <source>
        <dbReference type="EMBL" id="VEL16772.1"/>
    </source>
</evidence>
<name>A0A448WPB9_9PLAT</name>
<feature type="compositionally biased region" description="Polar residues" evidence="1">
    <location>
        <begin position="86"/>
        <end position="95"/>
    </location>
</feature>
<protein>
    <submittedName>
        <fullName evidence="2">Uncharacterized protein</fullName>
    </submittedName>
</protein>